<feature type="domain" description="Rod shape-determining protein MreC beta-barrel core" evidence="5">
    <location>
        <begin position="109"/>
        <end position="257"/>
    </location>
</feature>
<dbReference type="Pfam" id="PF04085">
    <property type="entry name" value="MreC"/>
    <property type="match status" value="1"/>
</dbReference>
<dbReference type="InterPro" id="IPR055342">
    <property type="entry name" value="MreC_beta-barrel_core"/>
</dbReference>
<dbReference type="InterPro" id="IPR007221">
    <property type="entry name" value="MreC"/>
</dbReference>
<keyword evidence="3" id="KW-0133">Cell shape</keyword>
<keyword evidence="7" id="KW-1185">Reference proteome</keyword>
<evidence type="ECO:0000259" key="5">
    <source>
        <dbReference type="Pfam" id="PF04085"/>
    </source>
</evidence>
<gene>
    <name evidence="6" type="ORF">SAMN05443547_1112</name>
</gene>
<comment type="similarity">
    <text evidence="1">Belongs to the MreC family.</text>
</comment>
<evidence type="ECO:0000256" key="3">
    <source>
        <dbReference type="ARBA" id="ARBA00022960"/>
    </source>
</evidence>
<dbReference type="Gene3D" id="2.40.10.350">
    <property type="entry name" value="Rod shape-determining protein MreC, domain 2"/>
    <property type="match status" value="1"/>
</dbReference>
<evidence type="ECO:0000313" key="6">
    <source>
        <dbReference type="EMBL" id="SHO72772.1"/>
    </source>
</evidence>
<dbReference type="Proteomes" id="UP000184611">
    <property type="component" value="Unassembled WGS sequence"/>
</dbReference>
<dbReference type="GO" id="GO:0008360">
    <property type="term" value="P:regulation of cell shape"/>
    <property type="evidence" value="ECO:0007669"/>
    <property type="project" value="UniProtKB-KW"/>
</dbReference>
<dbReference type="AlphaFoldDB" id="A0A1M7ZV80"/>
<organism evidence="6 7">
    <name type="scientific">Flavobacterium cucumis</name>
    <dbReference type="NCBI Taxonomy" id="416016"/>
    <lineage>
        <taxon>Bacteria</taxon>
        <taxon>Pseudomonadati</taxon>
        <taxon>Bacteroidota</taxon>
        <taxon>Flavobacteriia</taxon>
        <taxon>Flavobacteriales</taxon>
        <taxon>Flavobacteriaceae</taxon>
        <taxon>Flavobacterium</taxon>
    </lineage>
</organism>
<dbReference type="RefSeq" id="WP_073582163.1">
    <property type="nucleotide sequence ID" value="NZ_CBCSEA010000002.1"/>
</dbReference>
<dbReference type="STRING" id="416016.SAMN05443547_1112"/>
<dbReference type="EMBL" id="FRYK01000001">
    <property type="protein sequence ID" value="SHO72772.1"/>
    <property type="molecule type" value="Genomic_DNA"/>
</dbReference>
<dbReference type="GO" id="GO:0005886">
    <property type="term" value="C:plasma membrane"/>
    <property type="evidence" value="ECO:0007669"/>
    <property type="project" value="TreeGrafter"/>
</dbReference>
<evidence type="ECO:0000256" key="4">
    <source>
        <dbReference type="ARBA" id="ARBA00032089"/>
    </source>
</evidence>
<name>A0A1M7ZV80_9FLAO</name>
<evidence type="ECO:0000313" key="7">
    <source>
        <dbReference type="Proteomes" id="UP000184611"/>
    </source>
</evidence>
<dbReference type="Gene3D" id="2.40.10.340">
    <property type="entry name" value="Rod shape-determining protein MreC, domain 1"/>
    <property type="match status" value="1"/>
</dbReference>
<protein>
    <recommendedName>
        <fullName evidence="2">Cell shape-determining protein MreC</fullName>
    </recommendedName>
    <alternativeName>
        <fullName evidence="4">Cell shape protein MreC</fullName>
    </alternativeName>
</protein>
<sequence length="276" mass="31208">MQQIINFIIKNSYRLLFLLLLGISLYLTVKSHSYHRSEYVNSANIISGSIYEKINEANEYLSLKEKNKELATENALLKELLFNKKDTLLTSKTLFRSDLNNYNVVVAKVVKNSFNKRENYITINAGKNSGLKTDMGVINDNGVIGLVEKTSADFATIQSILNTKSKINAKIKNSYHFGSLVWDGKNVGYAQLIDVPRLASIKKGDSIVTGGNSTIFPENIPIGKIDRIFIDKKTNYYTINIRLFNDMTSLGYVYIIENKKKEQKQALENATTPTKR</sequence>
<dbReference type="OrthoDB" id="9811827at2"/>
<dbReference type="InterPro" id="IPR042177">
    <property type="entry name" value="Cell/Rod_1"/>
</dbReference>
<dbReference type="InterPro" id="IPR042175">
    <property type="entry name" value="Cell/Rod_MreC_2"/>
</dbReference>
<proteinExistence type="inferred from homology"/>
<dbReference type="PANTHER" id="PTHR34138">
    <property type="entry name" value="CELL SHAPE-DETERMINING PROTEIN MREC"/>
    <property type="match status" value="1"/>
</dbReference>
<dbReference type="NCBIfam" id="NF010532">
    <property type="entry name" value="PRK13922.9-3"/>
    <property type="match status" value="1"/>
</dbReference>
<evidence type="ECO:0000256" key="2">
    <source>
        <dbReference type="ARBA" id="ARBA00013855"/>
    </source>
</evidence>
<reference evidence="7" key="1">
    <citation type="submission" date="2016-12" db="EMBL/GenBank/DDBJ databases">
        <authorList>
            <person name="Varghese N."/>
            <person name="Submissions S."/>
        </authorList>
    </citation>
    <scope>NUCLEOTIDE SEQUENCE [LARGE SCALE GENOMIC DNA]</scope>
    <source>
        <strain evidence="7">DSM 18830</strain>
    </source>
</reference>
<accession>A0A1M7ZV80</accession>
<dbReference type="PANTHER" id="PTHR34138:SF1">
    <property type="entry name" value="CELL SHAPE-DETERMINING PROTEIN MREC"/>
    <property type="match status" value="1"/>
</dbReference>
<evidence type="ECO:0000256" key="1">
    <source>
        <dbReference type="ARBA" id="ARBA00009369"/>
    </source>
</evidence>